<dbReference type="Proteomes" id="UP001519460">
    <property type="component" value="Unassembled WGS sequence"/>
</dbReference>
<comment type="caution">
    <text evidence="3">The sequence shown here is derived from an EMBL/GenBank/DDBJ whole genome shotgun (WGS) entry which is preliminary data.</text>
</comment>
<evidence type="ECO:0000256" key="2">
    <source>
        <dbReference type="SAM" id="MobiDB-lite"/>
    </source>
</evidence>
<feature type="compositionally biased region" description="Pro residues" evidence="2">
    <location>
        <begin position="578"/>
        <end position="592"/>
    </location>
</feature>
<sequence length="755" mass="83846">MDEYGSSSLDDRDDDALLTGERAKDKTRAKALKRAMMKGKVDDLKTIIKARECQRQLIPLPNDKVIYKTFFPTWKMLEEAICAPFTLGEAINDAINEFGDPDLFAENPNKVQMVWKFLGAPGPSRRLLAVLKGLGEIAYAESVPKGSVMERGVVPSEATVGPGQTSMEMGSRSGSDTGFLNIRLAKISEDVVRLRKEMDEFQLWKDKIEAAENRIRELQDHGDQFRQEFEKKVEEDLDKFTSVQMDINELHEELAGSSSKNKMATKRMEMANMRSNLQDDPRSTFSGGVIDREARIRTQQLTMQMNMLHAMVMELEGVVPGFKFATSLTPGLPDNVQHPWGTGRSGAGGSLKPQAAGTSAGGVHCLRWSPVSCSSLSEMVTCVVQFTVLQQTTPLGMGTDEVSKESKKDITKSTSACVIQLRPLEDRSAIDERNRQQQQITKLSLDIRRANTKLDEVNEIHHKDVRKITELIKRLHSDCMDRVDEIVEQLKADLAPGKPTTPMSGQGRATQGSLQLRAEVFSHMANVVARLEAMEELFKDADGSILKRPLVHCFQCLSCDKPVKIVHTTQQAQTSPPLQLPPDLPRLPPISNSPPRLRHAPRPPNGVPFKPMDVYEIPRQCGGSYTATDKPRRFQFYTNLSCLRFGYHSSHVLMLRDLLLAESSCKCEDTKSQLVWCGDLCAGIGRSSRSAVRGHWEISWCAGTGRSVGARALGGQSVRGHWEVSRCAGTGGERIDVLGTDGHVYKGQMMHRSAN</sequence>
<keyword evidence="1" id="KW-0175">Coiled coil</keyword>
<dbReference type="AlphaFoldDB" id="A0ABD0KPY3"/>
<feature type="coiled-coil region" evidence="1">
    <location>
        <begin position="194"/>
        <end position="228"/>
    </location>
</feature>
<keyword evidence="4" id="KW-1185">Reference proteome</keyword>
<protein>
    <submittedName>
        <fullName evidence="3">Uncharacterized protein</fullName>
    </submittedName>
</protein>
<dbReference type="EMBL" id="JACVVK020000139">
    <property type="protein sequence ID" value="KAK7489330.1"/>
    <property type="molecule type" value="Genomic_DNA"/>
</dbReference>
<feature type="coiled-coil region" evidence="1">
    <location>
        <begin position="433"/>
        <end position="460"/>
    </location>
</feature>
<feature type="region of interest" description="Disordered" evidence="2">
    <location>
        <begin position="572"/>
        <end position="604"/>
    </location>
</feature>
<organism evidence="3 4">
    <name type="scientific">Batillaria attramentaria</name>
    <dbReference type="NCBI Taxonomy" id="370345"/>
    <lineage>
        <taxon>Eukaryota</taxon>
        <taxon>Metazoa</taxon>
        <taxon>Spiralia</taxon>
        <taxon>Lophotrochozoa</taxon>
        <taxon>Mollusca</taxon>
        <taxon>Gastropoda</taxon>
        <taxon>Caenogastropoda</taxon>
        <taxon>Sorbeoconcha</taxon>
        <taxon>Cerithioidea</taxon>
        <taxon>Batillariidae</taxon>
        <taxon>Batillaria</taxon>
    </lineage>
</organism>
<reference evidence="3 4" key="1">
    <citation type="journal article" date="2023" name="Sci. Data">
        <title>Genome assembly of the Korean intertidal mud-creeper Batillaria attramentaria.</title>
        <authorList>
            <person name="Patra A.K."/>
            <person name="Ho P.T."/>
            <person name="Jun S."/>
            <person name="Lee S.J."/>
            <person name="Kim Y."/>
            <person name="Won Y.J."/>
        </authorList>
    </citation>
    <scope>NUCLEOTIDE SEQUENCE [LARGE SCALE GENOMIC DNA]</scope>
    <source>
        <strain evidence="3">Wonlab-2016</strain>
    </source>
</reference>
<proteinExistence type="predicted"/>
<accession>A0ABD0KPY3</accession>
<feature type="region of interest" description="Disordered" evidence="2">
    <location>
        <begin position="1"/>
        <end position="20"/>
    </location>
</feature>
<evidence type="ECO:0000313" key="3">
    <source>
        <dbReference type="EMBL" id="KAK7489330.1"/>
    </source>
</evidence>
<gene>
    <name evidence="3" type="ORF">BaRGS_00019438</name>
</gene>
<evidence type="ECO:0000256" key="1">
    <source>
        <dbReference type="SAM" id="Coils"/>
    </source>
</evidence>
<name>A0ABD0KPY3_9CAEN</name>
<evidence type="ECO:0000313" key="4">
    <source>
        <dbReference type="Proteomes" id="UP001519460"/>
    </source>
</evidence>
<feature type="non-terminal residue" evidence="3">
    <location>
        <position position="755"/>
    </location>
</feature>